<name>A0A256GGJ9_9HYPH</name>
<dbReference type="Proteomes" id="UP000216363">
    <property type="component" value="Unassembled WGS sequence"/>
</dbReference>
<dbReference type="AlphaFoldDB" id="A0A256GGJ9"/>
<dbReference type="EMBL" id="WBWF01000027">
    <property type="protein sequence ID" value="KAB2701342.1"/>
    <property type="molecule type" value="Genomic_DNA"/>
</dbReference>
<evidence type="ECO:0000313" key="3">
    <source>
        <dbReference type="EMBL" id="OYR26252.1"/>
    </source>
</evidence>
<proteinExistence type="predicted"/>
<protein>
    <submittedName>
        <fullName evidence="3">Uncharacterized protein</fullName>
    </submittedName>
</protein>
<dbReference type="EMBL" id="NNRN01000055">
    <property type="protein sequence ID" value="OYR26252.1"/>
    <property type="molecule type" value="Genomic_DNA"/>
</dbReference>
<comment type="caution">
    <text evidence="3">The sequence shown here is derived from an EMBL/GenBank/DDBJ whole genome shotgun (WGS) entry which is preliminary data.</text>
</comment>
<feature type="compositionally biased region" description="Basic and acidic residues" evidence="1">
    <location>
        <begin position="138"/>
        <end position="147"/>
    </location>
</feature>
<organism evidence="3 4">
    <name type="scientific">Brucella lupini</name>
    <dbReference type="NCBI Taxonomy" id="255457"/>
    <lineage>
        <taxon>Bacteria</taxon>
        <taxon>Pseudomonadati</taxon>
        <taxon>Pseudomonadota</taxon>
        <taxon>Alphaproteobacteria</taxon>
        <taxon>Hyphomicrobiales</taxon>
        <taxon>Brucellaceae</taxon>
        <taxon>Brucella/Ochrobactrum group</taxon>
        <taxon>Brucella</taxon>
    </lineage>
</organism>
<reference evidence="2 5" key="2">
    <citation type="submission" date="2019-09" db="EMBL/GenBank/DDBJ databases">
        <title>Taxonomic organization of the family Brucellaceae based on a phylogenomic approach.</title>
        <authorList>
            <person name="Leclercq S."/>
            <person name="Cloeckaert A."/>
            <person name="Zygmunt M.S."/>
        </authorList>
    </citation>
    <scope>NUCLEOTIDE SEQUENCE [LARGE SCALE GENOMIC DNA]</scope>
    <source>
        <strain evidence="2 5">LUP23</strain>
    </source>
</reference>
<sequence>MTKAGHNSQLSETDKKALFFHHLRIRMGHDAKVKEANADKKAAGKLAQADDIVLGDLDYAIKAISADDKATVTDRFLAHGEVLSWLNVIPGFQSDLLRDRAPAIDRIEGEGELAGLAGKDPESGYDKGSDEDAAWMRGWDKGQKFMRDNLQSAMEKRNAEADRDHGDNPEFPSQEAA</sequence>
<feature type="compositionally biased region" description="Basic and acidic residues" evidence="1">
    <location>
        <begin position="154"/>
        <end position="168"/>
    </location>
</feature>
<gene>
    <name evidence="3" type="ORF">CES86_3720</name>
    <name evidence="2" type="ORF">F9L03_24165</name>
</gene>
<dbReference type="RefSeq" id="WP_094515142.1">
    <property type="nucleotide sequence ID" value="NZ_JBHEEP010000030.1"/>
</dbReference>
<dbReference type="Proteomes" id="UP000435957">
    <property type="component" value="Unassembled WGS sequence"/>
</dbReference>
<evidence type="ECO:0000313" key="5">
    <source>
        <dbReference type="Proteomes" id="UP000435957"/>
    </source>
</evidence>
<evidence type="ECO:0000256" key="1">
    <source>
        <dbReference type="SAM" id="MobiDB-lite"/>
    </source>
</evidence>
<accession>A0A256GGJ9</accession>
<evidence type="ECO:0000313" key="4">
    <source>
        <dbReference type="Proteomes" id="UP000216363"/>
    </source>
</evidence>
<evidence type="ECO:0000313" key="2">
    <source>
        <dbReference type="EMBL" id="KAB2701342.1"/>
    </source>
</evidence>
<feature type="compositionally biased region" description="Basic and acidic residues" evidence="1">
    <location>
        <begin position="119"/>
        <end position="130"/>
    </location>
</feature>
<keyword evidence="5" id="KW-1185">Reference proteome</keyword>
<reference evidence="3 4" key="1">
    <citation type="submission" date="2017-07" db="EMBL/GenBank/DDBJ databases">
        <title>Draft genome of Ochrobactrum lupini type strain LUP21.</title>
        <authorList>
            <person name="Krzyzanowska D.M."/>
            <person name="Jafra S."/>
        </authorList>
    </citation>
    <scope>NUCLEOTIDE SEQUENCE [LARGE SCALE GENOMIC DNA]</scope>
    <source>
        <strain evidence="3 4">LUP21</strain>
    </source>
</reference>
<feature type="region of interest" description="Disordered" evidence="1">
    <location>
        <begin position="114"/>
        <end position="177"/>
    </location>
</feature>